<feature type="signal peptide" evidence="2">
    <location>
        <begin position="1"/>
        <end position="23"/>
    </location>
</feature>
<evidence type="ECO:0000256" key="2">
    <source>
        <dbReference type="SAM" id="SignalP"/>
    </source>
</evidence>
<evidence type="ECO:0000313" key="3">
    <source>
        <dbReference type="EMBL" id="QHI68273.1"/>
    </source>
</evidence>
<dbReference type="KEGG" id="taer:GT409_01985"/>
<feature type="coiled-coil region" evidence="1">
    <location>
        <begin position="43"/>
        <end position="77"/>
    </location>
</feature>
<name>A0A6P1M5J5_9BACT</name>
<protein>
    <submittedName>
        <fullName evidence="3">Uncharacterized protein</fullName>
    </submittedName>
</protein>
<evidence type="ECO:0000256" key="1">
    <source>
        <dbReference type="SAM" id="Coils"/>
    </source>
</evidence>
<organism evidence="3 4">
    <name type="scientific">Tichowtungia aerotolerans</name>
    <dbReference type="NCBI Taxonomy" id="2697043"/>
    <lineage>
        <taxon>Bacteria</taxon>
        <taxon>Pseudomonadati</taxon>
        <taxon>Kiritimatiellota</taxon>
        <taxon>Tichowtungiia</taxon>
        <taxon>Tichowtungiales</taxon>
        <taxon>Tichowtungiaceae</taxon>
        <taxon>Tichowtungia</taxon>
    </lineage>
</organism>
<dbReference type="RefSeq" id="WP_160626434.1">
    <property type="nucleotide sequence ID" value="NZ_CP047593.1"/>
</dbReference>
<keyword evidence="2" id="KW-0732">Signal</keyword>
<dbReference type="EMBL" id="CP047593">
    <property type="protein sequence ID" value="QHI68273.1"/>
    <property type="molecule type" value="Genomic_DNA"/>
</dbReference>
<gene>
    <name evidence="3" type="ORF">GT409_01985</name>
</gene>
<dbReference type="Proteomes" id="UP000464954">
    <property type="component" value="Chromosome"/>
</dbReference>
<dbReference type="Gene3D" id="1.20.5.340">
    <property type="match status" value="1"/>
</dbReference>
<feature type="chain" id="PRO_5026691725" evidence="2">
    <location>
        <begin position="24"/>
        <end position="157"/>
    </location>
</feature>
<accession>A0A6P1M5J5</accession>
<dbReference type="AlphaFoldDB" id="A0A6P1M5J5"/>
<proteinExistence type="predicted"/>
<keyword evidence="4" id="KW-1185">Reference proteome</keyword>
<reference evidence="3 4" key="1">
    <citation type="submission" date="2020-01" db="EMBL/GenBank/DDBJ databases">
        <title>Ponticoccus aerotolerans gen. nov., sp. nov., an anaerobic bacterium and proposal of Ponticoccusceae fam. nov., Ponticoccusles ord. nov. and Ponticoccuse classis nov. in the phylum Kiritimatiellaeota.</title>
        <authorList>
            <person name="Zhou L.Y."/>
            <person name="Du Z.J."/>
        </authorList>
    </citation>
    <scope>NUCLEOTIDE SEQUENCE [LARGE SCALE GENOMIC DNA]</scope>
    <source>
        <strain evidence="3 4">S-5007</strain>
    </source>
</reference>
<dbReference type="PROSITE" id="PS51257">
    <property type="entry name" value="PROKAR_LIPOPROTEIN"/>
    <property type="match status" value="1"/>
</dbReference>
<evidence type="ECO:0000313" key="4">
    <source>
        <dbReference type="Proteomes" id="UP000464954"/>
    </source>
</evidence>
<sequence length="157" mass="17393">MRALWIFLIAILLVCGCTTSSQVQEMIDSNNQKIAAEQLKPEFDRISEQIAAVEVQLKDLTERLDTLEKISARAEEKILNISLALNKAQGDMGVISQKIQEVETLAKSQQSAIRAAADSVAAQDKMLLEVFRRQLTGLAKVIEQLEGDVKNLEEPAE</sequence>
<keyword evidence="1" id="KW-0175">Coiled coil</keyword>